<keyword evidence="3" id="KW-1185">Reference proteome</keyword>
<accession>A0A161WXY1</accession>
<dbReference type="PANTHER" id="PTHR33744">
    <property type="entry name" value="CARBOHYDRATE DIACID REGULATOR"/>
    <property type="match status" value="1"/>
</dbReference>
<dbReference type="Proteomes" id="UP000076603">
    <property type="component" value="Unassembled WGS sequence"/>
</dbReference>
<organism evidence="2 3">
    <name type="scientific">Clostridium magnum DSM 2767</name>
    <dbReference type="NCBI Taxonomy" id="1121326"/>
    <lineage>
        <taxon>Bacteria</taxon>
        <taxon>Bacillati</taxon>
        <taxon>Bacillota</taxon>
        <taxon>Clostridia</taxon>
        <taxon>Eubacteriales</taxon>
        <taxon>Clostridiaceae</taxon>
        <taxon>Clostridium</taxon>
    </lineage>
</organism>
<evidence type="ECO:0000313" key="3">
    <source>
        <dbReference type="Proteomes" id="UP000076603"/>
    </source>
</evidence>
<dbReference type="Gene3D" id="1.10.10.2840">
    <property type="entry name" value="PucR C-terminal helix-turn-helix domain"/>
    <property type="match status" value="1"/>
</dbReference>
<evidence type="ECO:0000313" key="2">
    <source>
        <dbReference type="EMBL" id="KZL91918.1"/>
    </source>
</evidence>
<comment type="caution">
    <text evidence="2">The sequence shown here is derived from an EMBL/GenBank/DDBJ whole genome shotgun (WGS) entry which is preliminary data.</text>
</comment>
<dbReference type="STRING" id="1121326.CLMAG_17240"/>
<dbReference type="Pfam" id="PF13556">
    <property type="entry name" value="HTH_30"/>
    <property type="match status" value="1"/>
</dbReference>
<name>A0A161WXY1_9CLOT</name>
<dbReference type="EMBL" id="LWAE01000002">
    <property type="protein sequence ID" value="KZL91918.1"/>
    <property type="molecule type" value="Genomic_DNA"/>
</dbReference>
<dbReference type="InterPro" id="IPR051448">
    <property type="entry name" value="CdaR-like_regulators"/>
</dbReference>
<evidence type="ECO:0000259" key="1">
    <source>
        <dbReference type="Pfam" id="PF13556"/>
    </source>
</evidence>
<sequence>MVQMLMHEIAEKLKKYYDIESYIKVRTHMDINDVVICSKNQYIFEDDVLYIVRNSEFNKLISFNKLINIIYISNNAVDVEDSMLSNKNLIIFKGSVDFKVIYKEITSLLEENKKLMFYTARLFKLLFRCKSLQEIIDKSYQILDNPLVIKDLALNVIAYSESPKLNDQVRAFLTSDFVEYYDTAYVEFRDKRQFEKVYLSATPVYVCSEKDYSFIIANVIVDKKIVAYITVVEYEKTFSEFDYAFIQVISNIISLGIKRNELVLSKCKLPYESLIEDILGKNIQNPKVIREKIEIITGVIKEYSNMYIMTIRQTDFENTIIEYIKKCIEKFFNIGQPIMYDGNIVIIINHDKDDGYVENNIRKLQNFLSSNKMYAGVSYCFHNIKNIRKYYDQSLEAIELGLQLKKEERIFFYEDYAVFHMFDLCSKKESLMKLCHPALLCLLEHDRKNKTSLTNDLYVYLKSGQTLVESAQSLHISRRTIAERINKIKQVTGINLGDQNQVFSILISFKMLELCKKQTYKKLV</sequence>
<gene>
    <name evidence="2" type="ORF">CLMAG_17240</name>
</gene>
<feature type="domain" description="PucR C-terminal helix-turn-helix" evidence="1">
    <location>
        <begin position="457"/>
        <end position="510"/>
    </location>
</feature>
<dbReference type="InterPro" id="IPR025736">
    <property type="entry name" value="PucR_C-HTH_dom"/>
</dbReference>
<dbReference type="AlphaFoldDB" id="A0A161WXY1"/>
<dbReference type="PANTHER" id="PTHR33744:SF1">
    <property type="entry name" value="DNA-BINDING TRANSCRIPTIONAL ACTIVATOR ADER"/>
    <property type="match status" value="1"/>
</dbReference>
<dbReference type="InterPro" id="IPR042070">
    <property type="entry name" value="PucR_C-HTH_sf"/>
</dbReference>
<dbReference type="PATRIC" id="fig|1121326.3.peg.1705"/>
<reference evidence="2 3" key="1">
    <citation type="submission" date="2016-04" db="EMBL/GenBank/DDBJ databases">
        <title>Genome sequence of Clostridium magnum DSM 2767.</title>
        <authorList>
            <person name="Poehlein A."/>
            <person name="Uhlig R."/>
            <person name="Fischer R."/>
            <person name="Bahl H."/>
            <person name="Daniel R."/>
        </authorList>
    </citation>
    <scope>NUCLEOTIDE SEQUENCE [LARGE SCALE GENOMIC DNA]</scope>
    <source>
        <strain evidence="2 3">DSM 2767</strain>
    </source>
</reference>
<protein>
    <submittedName>
        <fullName evidence="2">Carbohydrate diacid transcriptional activator CdaR</fullName>
    </submittedName>
</protein>
<proteinExistence type="predicted"/>